<keyword evidence="11" id="KW-1185">Reference proteome</keyword>
<reference evidence="11" key="1">
    <citation type="journal article" date="2010" name="Nat. Biotechnol.">
        <title>Draft genome sequence of the oilseed species Ricinus communis.</title>
        <authorList>
            <person name="Chan A.P."/>
            <person name="Crabtree J."/>
            <person name="Zhao Q."/>
            <person name="Lorenzi H."/>
            <person name="Orvis J."/>
            <person name="Puiu D."/>
            <person name="Melake-Berhan A."/>
            <person name="Jones K.M."/>
            <person name="Redman J."/>
            <person name="Chen G."/>
            <person name="Cahoon E.B."/>
            <person name="Gedil M."/>
            <person name="Stanke M."/>
            <person name="Haas B.J."/>
            <person name="Wortman J.R."/>
            <person name="Fraser-Liggett C.M."/>
            <person name="Ravel J."/>
            <person name="Rabinowicz P.D."/>
        </authorList>
    </citation>
    <scope>NUCLEOTIDE SEQUENCE [LARGE SCALE GENOMIC DNA]</scope>
    <source>
        <strain evidence="11">cv. Hale</strain>
    </source>
</reference>
<keyword evidence="2" id="KW-1003">Cell membrane</keyword>
<dbReference type="GO" id="GO:0005886">
    <property type="term" value="C:plasma membrane"/>
    <property type="evidence" value="ECO:0007669"/>
    <property type="project" value="UniProtKB-SubCell"/>
</dbReference>
<dbReference type="InterPro" id="IPR049177">
    <property type="entry name" value="MgtC_SapB_SrpB_YhiD_N"/>
</dbReference>
<evidence type="ECO:0000256" key="5">
    <source>
        <dbReference type="ARBA" id="ARBA00023136"/>
    </source>
</evidence>
<dbReference type="AlphaFoldDB" id="B9TD90"/>
<dbReference type="STRING" id="3988.B9TD90"/>
<feature type="domain" description="MgtC/SapB/SrpB/YhiD N-terminal" evidence="7">
    <location>
        <begin position="322"/>
        <end position="442"/>
    </location>
</feature>
<evidence type="ECO:0000313" key="11">
    <source>
        <dbReference type="Proteomes" id="UP000008311"/>
    </source>
</evidence>
<dbReference type="Pfam" id="PF02308">
    <property type="entry name" value="MgtC"/>
    <property type="match status" value="1"/>
</dbReference>
<evidence type="ECO:0000256" key="4">
    <source>
        <dbReference type="ARBA" id="ARBA00022989"/>
    </source>
</evidence>
<dbReference type="InterPro" id="IPR003416">
    <property type="entry name" value="MgtC/SapB/SrpB/YhiD_fam"/>
</dbReference>
<organism evidence="10 11">
    <name type="scientific">Ricinus communis</name>
    <name type="common">Castor bean</name>
    <dbReference type="NCBI Taxonomy" id="3988"/>
    <lineage>
        <taxon>Eukaryota</taxon>
        <taxon>Viridiplantae</taxon>
        <taxon>Streptophyta</taxon>
        <taxon>Embryophyta</taxon>
        <taxon>Tracheophyta</taxon>
        <taxon>Spermatophyta</taxon>
        <taxon>Magnoliopsida</taxon>
        <taxon>eudicotyledons</taxon>
        <taxon>Gunneridae</taxon>
        <taxon>Pentapetalae</taxon>
        <taxon>rosids</taxon>
        <taxon>fabids</taxon>
        <taxon>Malpighiales</taxon>
        <taxon>Euphorbiaceae</taxon>
        <taxon>Acalyphoideae</taxon>
        <taxon>Acalypheae</taxon>
        <taxon>Ricinus</taxon>
    </lineage>
</organism>
<dbReference type="eggNOG" id="ENOG502S8UQ">
    <property type="taxonomic scope" value="Eukaryota"/>
</dbReference>
<dbReference type="Pfam" id="PF21770">
    <property type="entry name" value="MgtC_SapB_C"/>
    <property type="match status" value="1"/>
</dbReference>
<evidence type="ECO:0000259" key="9">
    <source>
        <dbReference type="Pfam" id="PF21770"/>
    </source>
</evidence>
<dbReference type="PANTHER" id="PTHR33778">
    <property type="entry name" value="PROTEIN MGTC"/>
    <property type="match status" value="1"/>
</dbReference>
<feature type="domain" description="MgtC-like C-terminal" evidence="9">
    <location>
        <begin position="461"/>
        <end position="535"/>
    </location>
</feature>
<gene>
    <name evidence="10" type="ORF">RCOM_1833530</name>
</gene>
<dbReference type="Gene3D" id="2.60.120.1620">
    <property type="match status" value="1"/>
</dbReference>
<dbReference type="EMBL" id="EQ977998">
    <property type="protein sequence ID" value="EEF26174.1"/>
    <property type="molecule type" value="Genomic_DNA"/>
</dbReference>
<keyword evidence="3 6" id="KW-0812">Transmembrane</keyword>
<comment type="subcellular location">
    <subcellularLocation>
        <location evidence="1">Cell membrane</location>
        <topology evidence="1">Multi-pass membrane protein</topology>
    </subcellularLocation>
</comment>
<evidence type="ECO:0000259" key="7">
    <source>
        <dbReference type="Pfam" id="PF02308"/>
    </source>
</evidence>
<dbReference type="InParanoid" id="B9TD90"/>
<proteinExistence type="predicted"/>
<dbReference type="Gene3D" id="3.30.70.260">
    <property type="match status" value="1"/>
</dbReference>
<feature type="transmembrane region" description="Helical" evidence="6">
    <location>
        <begin position="315"/>
        <end position="334"/>
    </location>
</feature>
<dbReference type="PANTHER" id="PTHR33778:SF3">
    <property type="entry name" value="PROTEIN MGTC"/>
    <property type="match status" value="1"/>
</dbReference>
<name>B9TD90_RICCO</name>
<accession>B9TD90</accession>
<evidence type="ECO:0000256" key="3">
    <source>
        <dbReference type="ARBA" id="ARBA00022692"/>
    </source>
</evidence>
<dbReference type="Proteomes" id="UP000008311">
    <property type="component" value="Unassembled WGS sequence"/>
</dbReference>
<evidence type="ECO:0000256" key="1">
    <source>
        <dbReference type="ARBA" id="ARBA00004651"/>
    </source>
</evidence>
<feature type="domain" description="Gylcosyl hydrolase 115 C-terminal" evidence="8">
    <location>
        <begin position="118"/>
        <end position="285"/>
    </location>
</feature>
<evidence type="ECO:0000313" key="10">
    <source>
        <dbReference type="EMBL" id="EEF26174.1"/>
    </source>
</evidence>
<protein>
    <submittedName>
        <fullName evidence="10">Uncharacterized protein</fullName>
    </submittedName>
</protein>
<keyword evidence="5 6" id="KW-0472">Membrane</keyword>
<evidence type="ECO:0000259" key="8">
    <source>
        <dbReference type="Pfam" id="PF17829"/>
    </source>
</evidence>
<dbReference type="PRINTS" id="PR01837">
    <property type="entry name" value="MGTCSAPBPROT"/>
</dbReference>
<dbReference type="InterPro" id="IPR041437">
    <property type="entry name" value="GH115_C"/>
</dbReference>
<evidence type="ECO:0000256" key="2">
    <source>
        <dbReference type="ARBA" id="ARBA00022475"/>
    </source>
</evidence>
<keyword evidence="4 6" id="KW-1133">Transmembrane helix</keyword>
<dbReference type="InterPro" id="IPR048640">
    <property type="entry name" value="MgtC-like_C"/>
</dbReference>
<feature type="transmembrane region" description="Helical" evidence="6">
    <location>
        <begin position="421"/>
        <end position="438"/>
    </location>
</feature>
<feature type="transmembrane region" description="Helical" evidence="6">
    <location>
        <begin position="371"/>
        <end position="390"/>
    </location>
</feature>
<sequence>MGVAVEGDPVAVPVFPIHQLALPALDSVDKKPRFIDVFSRGGPAFDYRVVASHPWLRISQPKGSVSKEQRIWIDVNWDAAPVGTTQAELTITGPGKARVVVKVPVHQRPPAELALIRGHIESDGVVAMEAEHYSRAHVAPGRQWLIIPGYGHTLSGVTTAPALAPALSVEDGMLLEYDVQLFSSGAMRIETVLGPTLKFQPGHGFRYAIAIDGEPPQIVDVHADQSDKYWRKLVSDGVAKFVTNHHVDRPGKHTVKFWGLDPGLVLERVVVDAGGLKPSYLGPQESSYLPCSDFLLPRCCGLLMQMLANINLDSLLDTLVSLGTAFVLGGVIGLERQYRQRTAGLRTNVLVAVGAAMFVDMANRLQGHEGAVHVIAYVVSGIGFLGAGAIMREDGNVRGLNTAATLWGSACVGAAAGADLILEAVLAALFVLAANTLLRPIVNQINRKPIDVESVEVTNIVYVIADKAHQKTVMAQLEEALDRGNYPTRSLNLHAFGQDEIEIEATLASTSVDGDELDVLVAQLQSLAAVRQAFWSPSTAE</sequence>
<dbReference type="Pfam" id="PF17829">
    <property type="entry name" value="GH115_C"/>
    <property type="match status" value="1"/>
</dbReference>
<evidence type="ECO:0000256" key="6">
    <source>
        <dbReference type="SAM" id="Phobius"/>
    </source>
</evidence>